<evidence type="ECO:0000313" key="1">
    <source>
        <dbReference type="EMBL" id="MDO1448719.1"/>
    </source>
</evidence>
<evidence type="ECO:0000313" key="2">
    <source>
        <dbReference type="Proteomes" id="UP001168528"/>
    </source>
</evidence>
<sequence length="820" mass="93979">MVISTFANAQSIQIKGRVTDAETGDGMPFVNVFFKGTSIGKTTDFDGYYSITTSTPTDSLVASYIGYIAKTKYVNRSLGNQVIDFQLSSNEVKLDEVVVVAGENPAFPIMRNVIKNKDKNDKRSLSAYEYESYNKIEFDIDHLSEKLRRNKTLQKITQVMDSIERIAGEDGKPILPIFISESLSNVYYRKTPQKKREFILKTNITGIGMQDGSLLSQLVGSSFQEYNFYNNWLNILEKDFVSPMADGWKASYDFLLNDSLYVGEHWCYRIDFTPKRVQDLAFSGTMWIESKTYALKQIDVTVGKGANLNFVEKIKIQQELEPTSGNAWLPSRTRVLIDVAEIRDESPGMLAKFYTSNKNFKINQPKDLKFYDVPLELAEDAQQKEAGYWDAKRHDSLTSTEKNVYVMIDSVRNLPTVKTYVEILNIAINGYKKVGPVDVGPYVLAYGLNTVEGHRFQLGFKTNADFSRKWVVKAYAAYGTKDTRLKYSAELQRIISRKPWTIAGIKRRYDLERIGLLTDDIYDNTLLLTASRFGTLRRPFMSTENTFYVQTDVRKGITQRIKLRQMDFNPLYNFSYLKNPEDGDNSPLLTRFSTTELVMETRITKDETFLQNDNERISLGTNKPVISLQYTLGLKGILGGDFSYHKFSLTASQDVRLGILGRSYYAINAAYIPGKLPYPLLFNHLGNQTYFYNSSSYNLMNYFEFSSDQYVSLNYQHNFEGLLFNRIPLMRKLKWRMLATANVLKGSLREENLHLYPQTVNQSSILPPIQPLGSMPYVEVGYGIENIFKFIRIDAVHRLTYLNQPGVRKFGIFVTTQFKL</sequence>
<dbReference type="EMBL" id="JAUKPO010000013">
    <property type="protein sequence ID" value="MDO1448719.1"/>
    <property type="molecule type" value="Genomic_DNA"/>
</dbReference>
<dbReference type="Pfam" id="PF18939">
    <property type="entry name" value="DUF5686"/>
    <property type="match status" value="1"/>
</dbReference>
<dbReference type="Pfam" id="PF13715">
    <property type="entry name" value="CarbopepD_reg_2"/>
    <property type="match status" value="1"/>
</dbReference>
<gene>
    <name evidence="1" type="ORF">Q0590_20750</name>
</gene>
<dbReference type="Proteomes" id="UP001168528">
    <property type="component" value="Unassembled WGS sequence"/>
</dbReference>
<dbReference type="RefSeq" id="WP_302039519.1">
    <property type="nucleotide sequence ID" value="NZ_JAUKPO010000013.1"/>
</dbReference>
<keyword evidence="2" id="KW-1185">Reference proteome</keyword>
<protein>
    <submittedName>
        <fullName evidence="1">DUF5686 family protein</fullName>
    </submittedName>
</protein>
<comment type="caution">
    <text evidence="1">The sequence shown here is derived from an EMBL/GenBank/DDBJ whole genome shotgun (WGS) entry which is preliminary data.</text>
</comment>
<organism evidence="1 2">
    <name type="scientific">Rhodocytophaga aerolata</name>
    <dbReference type="NCBI Taxonomy" id="455078"/>
    <lineage>
        <taxon>Bacteria</taxon>
        <taxon>Pseudomonadati</taxon>
        <taxon>Bacteroidota</taxon>
        <taxon>Cytophagia</taxon>
        <taxon>Cytophagales</taxon>
        <taxon>Rhodocytophagaceae</taxon>
        <taxon>Rhodocytophaga</taxon>
    </lineage>
</organism>
<dbReference type="InterPro" id="IPR008969">
    <property type="entry name" value="CarboxyPept-like_regulatory"/>
</dbReference>
<accession>A0ABT8RBL5</accession>
<dbReference type="SUPFAM" id="SSF49464">
    <property type="entry name" value="Carboxypeptidase regulatory domain-like"/>
    <property type="match status" value="1"/>
</dbReference>
<dbReference type="Gene3D" id="2.60.40.1120">
    <property type="entry name" value="Carboxypeptidase-like, regulatory domain"/>
    <property type="match status" value="1"/>
</dbReference>
<proteinExistence type="predicted"/>
<dbReference type="InterPro" id="IPR043741">
    <property type="entry name" value="DUF5686"/>
</dbReference>
<reference evidence="1" key="1">
    <citation type="submission" date="2023-07" db="EMBL/GenBank/DDBJ databases">
        <title>The genome sequence of Rhodocytophaga aerolata KACC 12507.</title>
        <authorList>
            <person name="Zhang X."/>
        </authorList>
    </citation>
    <scope>NUCLEOTIDE SEQUENCE</scope>
    <source>
        <strain evidence="1">KACC 12507</strain>
    </source>
</reference>
<name>A0ABT8RBL5_9BACT</name>